<accession>A0A316Z1R6</accession>
<dbReference type="FunFam" id="3.40.50.300:FF:000370">
    <property type="entry name" value="Structural maintenance of chromosomes 3"/>
    <property type="match status" value="1"/>
</dbReference>
<evidence type="ECO:0000256" key="8">
    <source>
        <dbReference type="PIRNR" id="PIRNR005719"/>
    </source>
</evidence>
<dbReference type="InterPro" id="IPR036277">
    <property type="entry name" value="SMC_hinge_sf"/>
</dbReference>
<dbReference type="Pfam" id="PF06470">
    <property type="entry name" value="SMC_hinge"/>
    <property type="match status" value="1"/>
</dbReference>
<dbReference type="STRING" id="58919.A0A316Z1R6"/>
<dbReference type="InterPro" id="IPR010935">
    <property type="entry name" value="SMC_hinge"/>
</dbReference>
<keyword evidence="13" id="KW-1185">Reference proteome</keyword>
<feature type="domain" description="SMC hinge" evidence="11">
    <location>
        <begin position="529"/>
        <end position="641"/>
    </location>
</feature>
<evidence type="ECO:0000256" key="1">
    <source>
        <dbReference type="ARBA" id="ARBA00004123"/>
    </source>
</evidence>
<dbReference type="GO" id="GO:0005634">
    <property type="term" value="C:nucleus"/>
    <property type="evidence" value="ECO:0007669"/>
    <property type="project" value="UniProtKB-SubCell"/>
</dbReference>
<evidence type="ECO:0000256" key="4">
    <source>
        <dbReference type="ARBA" id="ARBA00022776"/>
    </source>
</evidence>
<keyword evidence="3" id="KW-0132">Cell division</keyword>
<dbReference type="CDD" id="cd03272">
    <property type="entry name" value="ABC_SMC3_euk"/>
    <property type="match status" value="1"/>
</dbReference>
<evidence type="ECO:0000313" key="12">
    <source>
        <dbReference type="EMBL" id="PWN94908.1"/>
    </source>
</evidence>
<evidence type="ECO:0000256" key="3">
    <source>
        <dbReference type="ARBA" id="ARBA00022618"/>
    </source>
</evidence>
<dbReference type="RefSeq" id="XP_025595187.1">
    <property type="nucleotide sequence ID" value="XM_025740714.1"/>
</dbReference>
<gene>
    <name evidence="12" type="ORF">FA09DRAFT_312968</name>
</gene>
<dbReference type="InterPro" id="IPR024704">
    <property type="entry name" value="SMC"/>
</dbReference>
<feature type="compositionally biased region" description="Basic and acidic residues" evidence="10">
    <location>
        <begin position="866"/>
        <end position="877"/>
    </location>
</feature>
<dbReference type="GO" id="GO:0051276">
    <property type="term" value="P:chromosome organization"/>
    <property type="evidence" value="ECO:0007669"/>
    <property type="project" value="InterPro"/>
</dbReference>
<evidence type="ECO:0000256" key="10">
    <source>
        <dbReference type="SAM" id="MobiDB-lite"/>
    </source>
</evidence>
<sequence length="1216" mass="136695">MHIKTLTIQGFKSYKDQTSLEEFSPGSNVIVGRNGSGKSNFFSAIRFVLSDAYTSMSREERQALLHDSSSSVSTTLSAFVEIIFDNSDGRFPTAAGSGSGSGAEVVLRRTIGLKKDEYSIDRRSANKADVANLLEAAGFSRSNPYYIVPQGRITHLTNMKDRERLDLLKEVAGTRVYETRRAESLKIMDETDSKRTKINELLEYIEARLSELDEEKEELKQYYEKDKERRCLEYALYYRSLQDHIAKLEELEDKRRGEADASNAKQRTFNDREKTLSDLKNELQTLQQEAEQVKLEKESLRNERRELVRQRALLEARVGDDEEGAGSAAKDEMEAQLERVDGRISELEGELMGLLPTYEDQRQALDEARGTLEEANARISVLFARQGRSAAYTTQAARDTALNTEIASLRAHVERETARRTQWAADRETEQRRLETARAALAEKSALLEERRQFNKEGAAEWEELNARRDELLERKKGLWKEETKLSSTSTYANENLVTAKRALAGTMSRTTAMGLQAVEEVSRRHGLDGVHGPLYSLFTVDDKYKTAVETTAGESLFHIVVDTDETAARLLDIMTKERLGRVTAVPLNRIKNKDVNFPQAADAILMIKKLNFDRKYTAALQQVFGKTIICPNLEIAGAYVRSHSLNAITLDGDKVERKGSLHGGYHDPKRSRLDAVRDVKKWADAHAASSAALAEIKTAIDSVEQEVASIEGSLQKLKSRSTRAAATRDGLINDMAALRDEEGEARRRIEVLLDAETRVERDLASALSAVTAMEQELQTPLTAGLSNEEVAELEELNARVDAQQAVVADLSERLGQTSSEKRTLEIELNDNLKRERDKLAAQLEALAGEDLLGAGGAGVGANSAESRKRELASARRQIEEREKRLEAIEKEQDELQKKIKSASERHEKTRNEQVSDAREIERGEKSLQRYLSQKQIFTAKKDQENKNIRDLGVLPDEAFEKYLRTNNEKVVSRLHKVRDTLSKFTNVNKKAVEQYNSFTKQRDQLILRQKELEQSAESIQELIEVLDQRKDEAIERTFKQVSKYFAEVFDKLVPAGKGQLIMLRRAEENEADDDDDDEHEASSVENYTGVSIKVSFNSKVDEGLLIQQLSGGQKSLVALATVFAIQKCDPAPFYLFDEIDANLDAQYRTAVAAMIQELSDTAQFILTTFRPELVERADKHYGVLYTQSKISTLRSITKDEASAFVEAAAEPAAAA</sequence>
<dbReference type="PIRSF" id="PIRSF005719">
    <property type="entry name" value="SMC"/>
    <property type="match status" value="1"/>
</dbReference>
<feature type="region of interest" description="Disordered" evidence="10">
    <location>
        <begin position="897"/>
        <end position="919"/>
    </location>
</feature>
<feature type="region of interest" description="Disordered" evidence="10">
    <location>
        <begin position="853"/>
        <end position="877"/>
    </location>
</feature>
<evidence type="ECO:0000256" key="2">
    <source>
        <dbReference type="ARBA" id="ARBA00005917"/>
    </source>
</evidence>
<dbReference type="InterPro" id="IPR027417">
    <property type="entry name" value="P-loop_NTPase"/>
</dbReference>
<keyword evidence="4" id="KW-0498">Mitosis</keyword>
<dbReference type="Proteomes" id="UP000245946">
    <property type="component" value="Unassembled WGS sequence"/>
</dbReference>
<dbReference type="GO" id="GO:0016887">
    <property type="term" value="F:ATP hydrolysis activity"/>
    <property type="evidence" value="ECO:0007669"/>
    <property type="project" value="InterPro"/>
</dbReference>
<dbReference type="EMBL" id="KZ819308">
    <property type="protein sequence ID" value="PWN94908.1"/>
    <property type="molecule type" value="Genomic_DNA"/>
</dbReference>
<dbReference type="SUPFAM" id="SSF52540">
    <property type="entry name" value="P-loop containing nucleoside triphosphate hydrolases"/>
    <property type="match status" value="1"/>
</dbReference>
<dbReference type="GO" id="GO:0007059">
    <property type="term" value="P:chromosome segregation"/>
    <property type="evidence" value="ECO:0007669"/>
    <property type="project" value="UniProtKB-ARBA"/>
</dbReference>
<dbReference type="SUPFAM" id="SSF75553">
    <property type="entry name" value="Smc hinge domain"/>
    <property type="match status" value="1"/>
</dbReference>
<dbReference type="GO" id="GO:0005524">
    <property type="term" value="F:ATP binding"/>
    <property type="evidence" value="ECO:0007669"/>
    <property type="project" value="InterPro"/>
</dbReference>
<evidence type="ECO:0000256" key="9">
    <source>
        <dbReference type="SAM" id="Coils"/>
    </source>
</evidence>
<evidence type="ECO:0000259" key="11">
    <source>
        <dbReference type="SMART" id="SM00968"/>
    </source>
</evidence>
<feature type="region of interest" description="Disordered" evidence="10">
    <location>
        <begin position="253"/>
        <end position="273"/>
    </location>
</feature>
<feature type="coiled-coil region" evidence="9">
    <location>
        <begin position="1003"/>
        <end position="1037"/>
    </location>
</feature>
<dbReference type="PANTHER" id="PTHR43977">
    <property type="entry name" value="STRUCTURAL MAINTENANCE OF CHROMOSOMES PROTEIN 3"/>
    <property type="match status" value="1"/>
</dbReference>
<organism evidence="12 13">
    <name type="scientific">Tilletiopsis washingtonensis</name>
    <dbReference type="NCBI Taxonomy" id="58919"/>
    <lineage>
        <taxon>Eukaryota</taxon>
        <taxon>Fungi</taxon>
        <taxon>Dikarya</taxon>
        <taxon>Basidiomycota</taxon>
        <taxon>Ustilaginomycotina</taxon>
        <taxon>Exobasidiomycetes</taxon>
        <taxon>Entylomatales</taxon>
        <taxon>Entylomatales incertae sedis</taxon>
        <taxon>Tilletiopsis</taxon>
    </lineage>
</organism>
<dbReference type="InterPro" id="IPR041741">
    <property type="entry name" value="SMC3_ABC_euk"/>
</dbReference>
<evidence type="ECO:0000256" key="6">
    <source>
        <dbReference type="ARBA" id="ARBA00023242"/>
    </source>
</evidence>
<keyword evidence="6 8" id="KW-0539">Nucleus</keyword>
<comment type="subcellular location">
    <subcellularLocation>
        <location evidence="1 8">Nucleus</location>
    </subcellularLocation>
</comment>
<dbReference type="Gene3D" id="3.40.50.300">
    <property type="entry name" value="P-loop containing nucleotide triphosphate hydrolases"/>
    <property type="match status" value="2"/>
</dbReference>
<reference evidence="12 13" key="1">
    <citation type="journal article" date="2018" name="Mol. Biol. Evol.">
        <title>Broad Genomic Sampling Reveals a Smut Pathogenic Ancestry of the Fungal Clade Ustilaginomycotina.</title>
        <authorList>
            <person name="Kijpornyongpan T."/>
            <person name="Mondo S.J."/>
            <person name="Barry K."/>
            <person name="Sandor L."/>
            <person name="Lee J."/>
            <person name="Lipzen A."/>
            <person name="Pangilinan J."/>
            <person name="LaButti K."/>
            <person name="Hainaut M."/>
            <person name="Henrissat B."/>
            <person name="Grigoriev I.V."/>
            <person name="Spatafora J.W."/>
            <person name="Aime M.C."/>
        </authorList>
    </citation>
    <scope>NUCLEOTIDE SEQUENCE [LARGE SCALE GENOMIC DNA]</scope>
    <source>
        <strain evidence="12 13">MCA 4186</strain>
    </source>
</reference>
<dbReference type="Gene3D" id="1.20.1060.20">
    <property type="match status" value="1"/>
</dbReference>
<protein>
    <recommendedName>
        <fullName evidence="8">Structural maintenance of chromosomes protein</fullName>
    </recommendedName>
</protein>
<feature type="coiled-coil region" evidence="9">
    <location>
        <begin position="694"/>
        <end position="721"/>
    </location>
</feature>
<dbReference type="GO" id="GO:0051301">
    <property type="term" value="P:cell division"/>
    <property type="evidence" value="ECO:0007669"/>
    <property type="project" value="UniProtKB-KW"/>
</dbReference>
<proteinExistence type="inferred from homology"/>
<dbReference type="Pfam" id="PF02463">
    <property type="entry name" value="SMC_N"/>
    <property type="match status" value="1"/>
</dbReference>
<dbReference type="AlphaFoldDB" id="A0A316Z1R6"/>
<evidence type="ECO:0000313" key="13">
    <source>
        <dbReference type="Proteomes" id="UP000245946"/>
    </source>
</evidence>
<dbReference type="Gene3D" id="3.30.70.1620">
    <property type="match status" value="1"/>
</dbReference>
<keyword evidence="5 9" id="KW-0175">Coiled coil</keyword>
<keyword evidence="7" id="KW-0131">Cell cycle</keyword>
<evidence type="ECO:0000256" key="5">
    <source>
        <dbReference type="ARBA" id="ARBA00023054"/>
    </source>
</evidence>
<dbReference type="SMART" id="SM00968">
    <property type="entry name" value="SMC_hinge"/>
    <property type="match status" value="1"/>
</dbReference>
<dbReference type="InterPro" id="IPR003395">
    <property type="entry name" value="RecF/RecN/SMC_N"/>
</dbReference>
<dbReference type="GO" id="GO:0005694">
    <property type="term" value="C:chromosome"/>
    <property type="evidence" value="ECO:0007669"/>
    <property type="project" value="InterPro"/>
</dbReference>
<name>A0A316Z1R6_9BASI</name>
<dbReference type="GeneID" id="37268260"/>
<comment type="similarity">
    <text evidence="2">Belongs to the SMC family. SMC3 subfamily.</text>
</comment>
<dbReference type="OrthoDB" id="431497at2759"/>
<dbReference type="FunFam" id="3.40.50.300:FF:000424">
    <property type="entry name" value="Structural maintenance of chromosomes 3"/>
    <property type="match status" value="1"/>
</dbReference>
<evidence type="ECO:0000256" key="7">
    <source>
        <dbReference type="ARBA" id="ARBA00023306"/>
    </source>
</evidence>